<protein>
    <submittedName>
        <fullName evidence="2">Uncharacterized protein</fullName>
    </submittedName>
</protein>
<name>A0A843V066_COLES</name>
<dbReference type="Proteomes" id="UP000652761">
    <property type="component" value="Unassembled WGS sequence"/>
</dbReference>
<proteinExistence type="predicted"/>
<keyword evidence="3" id="KW-1185">Reference proteome</keyword>
<evidence type="ECO:0000313" key="3">
    <source>
        <dbReference type="Proteomes" id="UP000652761"/>
    </source>
</evidence>
<feature type="compositionally biased region" description="Polar residues" evidence="1">
    <location>
        <begin position="21"/>
        <end position="35"/>
    </location>
</feature>
<gene>
    <name evidence="2" type="ORF">Taro_018792</name>
</gene>
<feature type="region of interest" description="Disordered" evidence="1">
    <location>
        <begin position="17"/>
        <end position="36"/>
    </location>
</feature>
<comment type="caution">
    <text evidence="2">The sequence shown here is derived from an EMBL/GenBank/DDBJ whole genome shotgun (WGS) entry which is preliminary data.</text>
</comment>
<sequence length="374" mass="40755">MTCGVLARTEHRGPAYVRTDGSFTGSSGESPSNAGGTRVSFFPGGSGGFSRSAGSVAEKAELLVNLEAFLEASWSFVDLSGDFRSYLDLPELSAMVLGKVLQRGWNGPVAMAARPSGGPHALARAVGLARVGAYRKRVRAMRKNLGVQGTDGYGVRETDMLCLRTDGYLLQIYLATALARWPGAAARVAPALVQHGWLSARGSRAMEGSDRRPWIRLLGGKSLNRQTSSWIDQNRGYMPLKTMPTADNLGPYNRDFDCYTRSRKMAPVIWNLQNRHTTAMEINGTYLMPGDSRWYGYWSVVPSHIFRYGATEWLTSILHHYGEILKRSGIYGAVEAALQGSLFRRISTAGSEEAFPGTIHLCPEGYGLESSAAT</sequence>
<evidence type="ECO:0000313" key="2">
    <source>
        <dbReference type="EMBL" id="MQL86263.1"/>
    </source>
</evidence>
<reference evidence="2" key="1">
    <citation type="submission" date="2017-07" db="EMBL/GenBank/DDBJ databases">
        <title>Taro Niue Genome Assembly and Annotation.</title>
        <authorList>
            <person name="Atibalentja N."/>
            <person name="Keating K."/>
            <person name="Fields C.J."/>
        </authorList>
    </citation>
    <scope>NUCLEOTIDE SEQUENCE</scope>
    <source>
        <strain evidence="2">Niue_2</strain>
        <tissue evidence="2">Leaf</tissue>
    </source>
</reference>
<dbReference type="AlphaFoldDB" id="A0A843V066"/>
<evidence type="ECO:0000256" key="1">
    <source>
        <dbReference type="SAM" id="MobiDB-lite"/>
    </source>
</evidence>
<accession>A0A843V066</accession>
<dbReference type="EMBL" id="NMUH01000887">
    <property type="protein sequence ID" value="MQL86263.1"/>
    <property type="molecule type" value="Genomic_DNA"/>
</dbReference>
<organism evidence="2 3">
    <name type="scientific">Colocasia esculenta</name>
    <name type="common">Wild taro</name>
    <name type="synonym">Arum esculentum</name>
    <dbReference type="NCBI Taxonomy" id="4460"/>
    <lineage>
        <taxon>Eukaryota</taxon>
        <taxon>Viridiplantae</taxon>
        <taxon>Streptophyta</taxon>
        <taxon>Embryophyta</taxon>
        <taxon>Tracheophyta</taxon>
        <taxon>Spermatophyta</taxon>
        <taxon>Magnoliopsida</taxon>
        <taxon>Liliopsida</taxon>
        <taxon>Araceae</taxon>
        <taxon>Aroideae</taxon>
        <taxon>Colocasieae</taxon>
        <taxon>Colocasia</taxon>
    </lineage>
</organism>